<dbReference type="EMBL" id="MSTI01000177">
    <property type="protein sequence ID" value="OLV15534.1"/>
    <property type="molecule type" value="Genomic_DNA"/>
</dbReference>
<name>A0A1U7NRJ4_9DEIO</name>
<reference evidence="1 2" key="1">
    <citation type="submission" date="2017-01" db="EMBL/GenBank/DDBJ databases">
        <title>Genome Analysis of Deinococcus marmoris KOPRI26562.</title>
        <authorList>
            <person name="Kim J.H."/>
            <person name="Oh H.-M."/>
        </authorList>
    </citation>
    <scope>NUCLEOTIDE SEQUENCE [LARGE SCALE GENOMIC DNA]</scope>
    <source>
        <strain evidence="1 2">KOPRI26562</strain>
    </source>
</reference>
<evidence type="ECO:0000313" key="2">
    <source>
        <dbReference type="Proteomes" id="UP000186607"/>
    </source>
</evidence>
<protein>
    <submittedName>
        <fullName evidence="1">Uncharacterized protein</fullName>
    </submittedName>
</protein>
<sequence length="52" mass="6027">MARLVLTLLPDTKKREFAIDRTNWKLGRTDVNALFLAVIWGDRQGLARSGRW</sequence>
<keyword evidence="2" id="KW-1185">Reference proteome</keyword>
<comment type="caution">
    <text evidence="1">The sequence shown here is derived from an EMBL/GenBank/DDBJ whole genome shotgun (WGS) entry which is preliminary data.</text>
</comment>
<gene>
    <name evidence="1" type="ORF">BOO71_0014623</name>
</gene>
<dbReference type="Proteomes" id="UP000186607">
    <property type="component" value="Unassembled WGS sequence"/>
</dbReference>
<accession>A0A1U7NRJ4</accession>
<dbReference type="AlphaFoldDB" id="A0A1U7NRJ4"/>
<organism evidence="1 2">
    <name type="scientific">Deinococcus marmoris</name>
    <dbReference type="NCBI Taxonomy" id="249408"/>
    <lineage>
        <taxon>Bacteria</taxon>
        <taxon>Thermotogati</taxon>
        <taxon>Deinococcota</taxon>
        <taxon>Deinococci</taxon>
        <taxon>Deinococcales</taxon>
        <taxon>Deinococcaceae</taxon>
        <taxon>Deinococcus</taxon>
    </lineage>
</organism>
<proteinExistence type="predicted"/>
<evidence type="ECO:0000313" key="1">
    <source>
        <dbReference type="EMBL" id="OLV15534.1"/>
    </source>
</evidence>